<proteinExistence type="predicted"/>
<gene>
    <name evidence="2" type="ORF">F0145_25065</name>
</gene>
<reference evidence="2 3" key="1">
    <citation type="submission" date="2019-09" db="EMBL/GenBank/DDBJ databases">
        <title>Genome sequence and assembly of Adhaeribacter sp.</title>
        <authorList>
            <person name="Chhetri G."/>
        </authorList>
    </citation>
    <scope>NUCLEOTIDE SEQUENCE [LARGE SCALE GENOMIC DNA]</scope>
    <source>
        <strain evidence="2 3">DK36</strain>
    </source>
</reference>
<comment type="caution">
    <text evidence="2">The sequence shown here is derived from an EMBL/GenBank/DDBJ whole genome shotgun (WGS) entry which is preliminary data.</text>
</comment>
<evidence type="ECO:0000313" key="3">
    <source>
        <dbReference type="Proteomes" id="UP000323426"/>
    </source>
</evidence>
<dbReference type="AlphaFoldDB" id="A0A5M6CYR3"/>
<keyword evidence="3" id="KW-1185">Reference proteome</keyword>
<dbReference type="Proteomes" id="UP000323426">
    <property type="component" value="Unassembled WGS sequence"/>
</dbReference>
<evidence type="ECO:0000256" key="1">
    <source>
        <dbReference type="SAM" id="SignalP"/>
    </source>
</evidence>
<protein>
    <recommendedName>
        <fullName evidence="4">DUF4254 domain-containing protein</fullName>
    </recommendedName>
</protein>
<keyword evidence="1" id="KW-0732">Signal</keyword>
<accession>A0A5M6CYR3</accession>
<feature type="chain" id="PRO_5024338539" description="DUF4254 domain-containing protein" evidence="1">
    <location>
        <begin position="25"/>
        <end position="207"/>
    </location>
</feature>
<evidence type="ECO:0000313" key="2">
    <source>
        <dbReference type="EMBL" id="KAA5539142.1"/>
    </source>
</evidence>
<sequence length="207" mass="24240">MRKHLLISWLLVFLFAEGTAQAPAAVPVTSPNTRYQLEREVMTRWNRFNPRWYFILFHNQYRTGPDRRNLKQLLPLLAVTKINLANTEQEDKDVTDIRDQELFKMADRSLNKSWHLLYENKVKTLNNRIALLNAEAITAGVDFDMLLALKGEQERINGDITLIKESYEADAKKAERFRIALEDLTVLRGYYLRIITLFKTSKTLPQK</sequence>
<evidence type="ECO:0008006" key="4">
    <source>
        <dbReference type="Google" id="ProtNLM"/>
    </source>
</evidence>
<name>A0A5M6CYR3_9BACT</name>
<organism evidence="2 3">
    <name type="scientific">Adhaeribacter rhizoryzae</name>
    <dbReference type="NCBI Taxonomy" id="2607907"/>
    <lineage>
        <taxon>Bacteria</taxon>
        <taxon>Pseudomonadati</taxon>
        <taxon>Bacteroidota</taxon>
        <taxon>Cytophagia</taxon>
        <taxon>Cytophagales</taxon>
        <taxon>Hymenobacteraceae</taxon>
        <taxon>Adhaeribacter</taxon>
    </lineage>
</organism>
<dbReference type="EMBL" id="VWSF01000035">
    <property type="protein sequence ID" value="KAA5539142.1"/>
    <property type="molecule type" value="Genomic_DNA"/>
</dbReference>
<feature type="signal peptide" evidence="1">
    <location>
        <begin position="1"/>
        <end position="24"/>
    </location>
</feature>
<dbReference type="RefSeq" id="WP_150093272.1">
    <property type="nucleotide sequence ID" value="NZ_VWSF01000035.1"/>
</dbReference>